<feature type="domain" description="Transposase IS4-like" evidence="1">
    <location>
        <begin position="10"/>
        <end position="100"/>
    </location>
</feature>
<sequence>MIQVDWSDLDGNKHLFLLKAALSFDGRAITLYEEVHGKETRERPVTHAAFLNQLADLLPPDCKPIIVSDAGFRGSWFKQVSALKWHYVGRVRGQSTLSEDGENWFHWKKLAPLNNCSEM</sequence>
<evidence type="ECO:0000259" key="1">
    <source>
        <dbReference type="Pfam" id="PF01609"/>
    </source>
</evidence>
<dbReference type="EMBL" id="BAABJZ010000079">
    <property type="protein sequence ID" value="GAA4889231.1"/>
    <property type="molecule type" value="Genomic_DNA"/>
</dbReference>
<evidence type="ECO:0000313" key="3">
    <source>
        <dbReference type="Proteomes" id="UP001499988"/>
    </source>
</evidence>
<accession>A0ABP9EX64</accession>
<organism evidence="2 3">
    <name type="scientific">Ferrimonas pelagia</name>
    <dbReference type="NCBI Taxonomy" id="1177826"/>
    <lineage>
        <taxon>Bacteria</taxon>
        <taxon>Pseudomonadati</taxon>
        <taxon>Pseudomonadota</taxon>
        <taxon>Gammaproteobacteria</taxon>
        <taxon>Alteromonadales</taxon>
        <taxon>Ferrimonadaceae</taxon>
        <taxon>Ferrimonas</taxon>
    </lineage>
</organism>
<protein>
    <recommendedName>
        <fullName evidence="1">Transposase IS4-like domain-containing protein</fullName>
    </recommendedName>
</protein>
<gene>
    <name evidence="2" type="ORF">GCM10023333_23130</name>
</gene>
<dbReference type="PANTHER" id="PTHR35404:SF8">
    <property type="entry name" value="TRANSPOSASE OF TN10"/>
    <property type="match status" value="1"/>
</dbReference>
<dbReference type="PANTHER" id="PTHR35404">
    <property type="entry name" value="TRANSPOSASE OF TN10"/>
    <property type="match status" value="1"/>
</dbReference>
<dbReference type="InterPro" id="IPR012337">
    <property type="entry name" value="RNaseH-like_sf"/>
</dbReference>
<evidence type="ECO:0000313" key="2">
    <source>
        <dbReference type="EMBL" id="GAA4889231.1"/>
    </source>
</evidence>
<name>A0ABP9EX64_9GAMM</name>
<proteinExistence type="predicted"/>
<dbReference type="Proteomes" id="UP001499988">
    <property type="component" value="Unassembled WGS sequence"/>
</dbReference>
<dbReference type="SUPFAM" id="SSF53098">
    <property type="entry name" value="Ribonuclease H-like"/>
    <property type="match status" value="1"/>
</dbReference>
<reference evidence="3" key="1">
    <citation type="journal article" date="2019" name="Int. J. Syst. Evol. Microbiol.">
        <title>The Global Catalogue of Microorganisms (GCM) 10K type strain sequencing project: providing services to taxonomists for standard genome sequencing and annotation.</title>
        <authorList>
            <consortium name="The Broad Institute Genomics Platform"/>
            <consortium name="The Broad Institute Genome Sequencing Center for Infectious Disease"/>
            <person name="Wu L."/>
            <person name="Ma J."/>
        </authorList>
    </citation>
    <scope>NUCLEOTIDE SEQUENCE [LARGE SCALE GENOMIC DNA]</scope>
    <source>
        <strain evidence="3">JCM 18401</strain>
    </source>
</reference>
<keyword evidence="3" id="KW-1185">Reference proteome</keyword>
<dbReference type="InterPro" id="IPR002559">
    <property type="entry name" value="Transposase_11"/>
</dbReference>
<dbReference type="Pfam" id="PF01609">
    <property type="entry name" value="DDE_Tnp_1"/>
    <property type="match status" value="1"/>
</dbReference>
<comment type="caution">
    <text evidence="2">The sequence shown here is derived from an EMBL/GenBank/DDBJ whole genome shotgun (WGS) entry which is preliminary data.</text>
</comment>